<dbReference type="Proteomes" id="UP000826550">
    <property type="component" value="Chromosome"/>
</dbReference>
<name>A0ABX8W4Q7_9LACO</name>
<dbReference type="InterPro" id="IPR036388">
    <property type="entry name" value="WH-like_DNA-bd_sf"/>
</dbReference>
<evidence type="ECO:0000256" key="1">
    <source>
        <dbReference type="ARBA" id="ARBA00023015"/>
    </source>
</evidence>
<dbReference type="SUPFAM" id="SSF46785">
    <property type="entry name" value="Winged helix' DNA-binding domain"/>
    <property type="match status" value="1"/>
</dbReference>
<sequence>MSQTSDNLMKQLHFIMRASRYFMFENKLPISGQKRVLAVLKLEDGLTQNYLAEILALKPGSLAELLKKMEAKGIIRRETDEKDKRVKRVYLTEEGREEANKLDALKKKQDTTAFFAGLSEDEQTNFSHYLEKIADGWDDDFKHEAQKFVDPTFRMQAYSKWHKYAESHDFSKEEMRQMCHRMHNRHHYHDEYCRDFKRPDFKHKYCDFDKKWEYDRDFWRKFWHNEDEEI</sequence>
<proteinExistence type="predicted"/>
<feature type="domain" description="HTH marR-type" evidence="4">
    <location>
        <begin position="1"/>
        <end position="135"/>
    </location>
</feature>
<evidence type="ECO:0000259" key="4">
    <source>
        <dbReference type="PROSITE" id="PS50995"/>
    </source>
</evidence>
<evidence type="ECO:0000313" key="5">
    <source>
        <dbReference type="EMBL" id="QYN52448.1"/>
    </source>
</evidence>
<dbReference type="RefSeq" id="WP_220220869.1">
    <property type="nucleotide sequence ID" value="NZ_CP048268.1"/>
</dbReference>
<dbReference type="InterPro" id="IPR011991">
    <property type="entry name" value="ArsR-like_HTH"/>
</dbReference>
<dbReference type="PROSITE" id="PS50995">
    <property type="entry name" value="HTH_MARR_2"/>
    <property type="match status" value="1"/>
</dbReference>
<dbReference type="Pfam" id="PF12802">
    <property type="entry name" value="MarR_2"/>
    <property type="match status" value="1"/>
</dbReference>
<accession>A0ABX8W4Q7</accession>
<keyword evidence="2" id="KW-0238">DNA-binding</keyword>
<dbReference type="CDD" id="cd00090">
    <property type="entry name" value="HTH_ARSR"/>
    <property type="match status" value="1"/>
</dbReference>
<dbReference type="InterPro" id="IPR036390">
    <property type="entry name" value="WH_DNA-bd_sf"/>
</dbReference>
<keyword evidence="1" id="KW-0805">Transcription regulation</keyword>
<keyword evidence="3" id="KW-0804">Transcription</keyword>
<evidence type="ECO:0000256" key="3">
    <source>
        <dbReference type="ARBA" id="ARBA00023163"/>
    </source>
</evidence>
<keyword evidence="6" id="KW-1185">Reference proteome</keyword>
<reference evidence="5 6" key="1">
    <citation type="submission" date="2020-01" db="EMBL/GenBank/DDBJ databases">
        <title>Vast differences in strain-level diversity in the gut microbiota of two closely related honey bee species.</title>
        <authorList>
            <person name="Ellegaard K.M."/>
            <person name="Suenami S."/>
            <person name="Miyazaki R."/>
            <person name="Engel P."/>
        </authorList>
    </citation>
    <scope>NUCLEOTIDE SEQUENCE [LARGE SCALE GENOMIC DNA]</scope>
    <source>
        <strain evidence="5 6">ESL0416</strain>
    </source>
</reference>
<dbReference type="PRINTS" id="PR00598">
    <property type="entry name" value="HTHMARR"/>
</dbReference>
<gene>
    <name evidence="5" type="ORF">GYM71_03105</name>
</gene>
<dbReference type="EMBL" id="CP048268">
    <property type="protein sequence ID" value="QYN52448.1"/>
    <property type="molecule type" value="Genomic_DNA"/>
</dbReference>
<dbReference type="Gene3D" id="1.10.10.10">
    <property type="entry name" value="Winged helix-like DNA-binding domain superfamily/Winged helix DNA-binding domain"/>
    <property type="match status" value="1"/>
</dbReference>
<dbReference type="PANTHER" id="PTHR42756:SF1">
    <property type="entry name" value="TRANSCRIPTIONAL REPRESSOR OF EMRAB OPERON"/>
    <property type="match status" value="1"/>
</dbReference>
<dbReference type="SMART" id="SM00347">
    <property type="entry name" value="HTH_MARR"/>
    <property type="match status" value="1"/>
</dbReference>
<organism evidence="5 6">
    <name type="scientific">Lactobacillus panisapium</name>
    <dbReference type="NCBI Taxonomy" id="2012495"/>
    <lineage>
        <taxon>Bacteria</taxon>
        <taxon>Bacillati</taxon>
        <taxon>Bacillota</taxon>
        <taxon>Bacilli</taxon>
        <taxon>Lactobacillales</taxon>
        <taxon>Lactobacillaceae</taxon>
        <taxon>Lactobacillus</taxon>
    </lineage>
</organism>
<protein>
    <submittedName>
        <fullName evidence="5">MarR family transcriptional regulator</fullName>
    </submittedName>
</protein>
<dbReference type="PANTHER" id="PTHR42756">
    <property type="entry name" value="TRANSCRIPTIONAL REGULATOR, MARR"/>
    <property type="match status" value="1"/>
</dbReference>
<evidence type="ECO:0000313" key="6">
    <source>
        <dbReference type="Proteomes" id="UP000826550"/>
    </source>
</evidence>
<dbReference type="InterPro" id="IPR000835">
    <property type="entry name" value="HTH_MarR-typ"/>
</dbReference>
<evidence type="ECO:0000256" key="2">
    <source>
        <dbReference type="ARBA" id="ARBA00023125"/>
    </source>
</evidence>